<reference evidence="1" key="1">
    <citation type="submission" date="2014-09" db="EMBL/GenBank/DDBJ databases">
        <authorList>
            <person name="Magalhaes I.L.F."/>
            <person name="Oliveira U."/>
            <person name="Santos F.R."/>
            <person name="Vidigal T.H.D.A."/>
            <person name="Brescovit A.D."/>
            <person name="Santos A.J."/>
        </authorList>
    </citation>
    <scope>NUCLEOTIDE SEQUENCE</scope>
    <source>
        <tissue evidence="1">Shoot tissue taken approximately 20 cm above the soil surface</tissue>
    </source>
</reference>
<name>A0A0A9ASV4_ARUDO</name>
<accession>A0A0A9ASV4</accession>
<dbReference type="EMBL" id="GBRH01244937">
    <property type="protein sequence ID" value="JAD52958.1"/>
    <property type="molecule type" value="Transcribed_RNA"/>
</dbReference>
<evidence type="ECO:0000313" key="1">
    <source>
        <dbReference type="EMBL" id="JAD52958.1"/>
    </source>
</evidence>
<proteinExistence type="predicted"/>
<protein>
    <submittedName>
        <fullName evidence="1">Uncharacterized protein</fullName>
    </submittedName>
</protein>
<reference evidence="1" key="2">
    <citation type="journal article" date="2015" name="Data Brief">
        <title>Shoot transcriptome of the giant reed, Arundo donax.</title>
        <authorList>
            <person name="Barrero R.A."/>
            <person name="Guerrero F.D."/>
            <person name="Moolhuijzen P."/>
            <person name="Goolsby J.A."/>
            <person name="Tidwell J."/>
            <person name="Bellgard S.E."/>
            <person name="Bellgard M.I."/>
        </authorList>
    </citation>
    <scope>NUCLEOTIDE SEQUENCE</scope>
    <source>
        <tissue evidence="1">Shoot tissue taken approximately 20 cm above the soil surface</tissue>
    </source>
</reference>
<dbReference type="AlphaFoldDB" id="A0A0A9ASV4"/>
<organism evidence="1">
    <name type="scientific">Arundo donax</name>
    <name type="common">Giant reed</name>
    <name type="synonym">Donax arundinaceus</name>
    <dbReference type="NCBI Taxonomy" id="35708"/>
    <lineage>
        <taxon>Eukaryota</taxon>
        <taxon>Viridiplantae</taxon>
        <taxon>Streptophyta</taxon>
        <taxon>Embryophyta</taxon>
        <taxon>Tracheophyta</taxon>
        <taxon>Spermatophyta</taxon>
        <taxon>Magnoliopsida</taxon>
        <taxon>Liliopsida</taxon>
        <taxon>Poales</taxon>
        <taxon>Poaceae</taxon>
        <taxon>PACMAD clade</taxon>
        <taxon>Arundinoideae</taxon>
        <taxon>Arundineae</taxon>
        <taxon>Arundo</taxon>
    </lineage>
</organism>
<sequence>MPPPLLRSTPPLIATNGQLHRYAGF</sequence>